<gene>
    <name evidence="1" type="ORF">I5L03_03010</name>
</gene>
<dbReference type="Proteomes" id="UP000602442">
    <property type="component" value="Unassembled WGS sequence"/>
</dbReference>
<evidence type="ECO:0000313" key="2">
    <source>
        <dbReference type="Proteomes" id="UP000602442"/>
    </source>
</evidence>
<accession>A0ABS0N0R6</accession>
<organism evidence="1 2">
    <name type="scientific">Aurantiacibacter sediminis</name>
    <dbReference type="NCBI Taxonomy" id="2793064"/>
    <lineage>
        <taxon>Bacteria</taxon>
        <taxon>Pseudomonadati</taxon>
        <taxon>Pseudomonadota</taxon>
        <taxon>Alphaproteobacteria</taxon>
        <taxon>Sphingomonadales</taxon>
        <taxon>Erythrobacteraceae</taxon>
        <taxon>Aurantiacibacter</taxon>
    </lineage>
</organism>
<reference evidence="1 2" key="1">
    <citation type="submission" date="2020-11" db="EMBL/GenBank/DDBJ databases">
        <title>Erythrobacter sediminis sp. nov., a marine bacterium from a tidal flat of Garorim Bay.</title>
        <authorList>
            <person name="Kim D."/>
            <person name="Yoo Y."/>
            <person name="Kim J.-J."/>
        </authorList>
    </citation>
    <scope>NUCLEOTIDE SEQUENCE [LARGE SCALE GENOMIC DNA]</scope>
    <source>
        <strain evidence="1 2">JGD-13</strain>
    </source>
</reference>
<keyword evidence="2" id="KW-1185">Reference proteome</keyword>
<dbReference type="EMBL" id="JAEANY010000001">
    <property type="protein sequence ID" value="MBH5321555.1"/>
    <property type="molecule type" value="Genomic_DNA"/>
</dbReference>
<evidence type="ECO:0000313" key="1">
    <source>
        <dbReference type="EMBL" id="MBH5321555.1"/>
    </source>
</evidence>
<name>A0ABS0N0R6_9SPHN</name>
<sequence>MIDPQMKRDINFAQCMTNRAKLLALAYAENRARRRVTDGSRWRNPRLLWPLTSRDV</sequence>
<dbReference type="RefSeq" id="WP_197920206.1">
    <property type="nucleotide sequence ID" value="NZ_CAWPTA010000006.1"/>
</dbReference>
<proteinExistence type="predicted"/>
<protein>
    <submittedName>
        <fullName evidence="1">Uncharacterized protein</fullName>
    </submittedName>
</protein>
<comment type="caution">
    <text evidence="1">The sequence shown here is derived from an EMBL/GenBank/DDBJ whole genome shotgun (WGS) entry which is preliminary data.</text>
</comment>